<dbReference type="EMBL" id="JAEUBE010000158">
    <property type="protein sequence ID" value="KAH3668054.1"/>
    <property type="molecule type" value="Genomic_DNA"/>
</dbReference>
<organism evidence="1 2">
    <name type="scientific">Ogataea philodendri</name>
    <dbReference type="NCBI Taxonomy" id="1378263"/>
    <lineage>
        <taxon>Eukaryota</taxon>
        <taxon>Fungi</taxon>
        <taxon>Dikarya</taxon>
        <taxon>Ascomycota</taxon>
        <taxon>Saccharomycotina</taxon>
        <taxon>Pichiomycetes</taxon>
        <taxon>Pichiales</taxon>
        <taxon>Pichiaceae</taxon>
        <taxon>Ogataea</taxon>
    </lineage>
</organism>
<reference evidence="1" key="1">
    <citation type="journal article" date="2021" name="Open Biol.">
        <title>Shared evolutionary footprints suggest mitochondrial oxidative damage underlies multiple complex I losses in fungi.</title>
        <authorList>
            <person name="Schikora-Tamarit M.A."/>
            <person name="Marcet-Houben M."/>
            <person name="Nosek J."/>
            <person name="Gabaldon T."/>
        </authorList>
    </citation>
    <scope>NUCLEOTIDE SEQUENCE</scope>
    <source>
        <strain evidence="1">CBS6075</strain>
    </source>
</reference>
<sequence length="162" mass="17630">MGVSESLSSDSIVISASISLIWSLLYLIIPSPNEFPDDVNDAVRLFGFSKVDCETCALLSINESSELEQTDPGSCISHAFKGSFCGMLRPLATRTIFLSIFKLLVKIGFRYDSMCFCFVSLTLWSSTTSILKSSYECAVSISNGEIVQLASTAGSLRKLVIK</sequence>
<dbReference type="RefSeq" id="XP_046062468.1">
    <property type="nucleotide sequence ID" value="XM_046202610.1"/>
</dbReference>
<dbReference type="AlphaFoldDB" id="A0A9P8PB66"/>
<dbReference type="Proteomes" id="UP000769157">
    <property type="component" value="Unassembled WGS sequence"/>
</dbReference>
<dbReference type="GeneID" id="70233775"/>
<comment type="caution">
    <text evidence="1">The sequence shown here is derived from an EMBL/GenBank/DDBJ whole genome shotgun (WGS) entry which is preliminary data.</text>
</comment>
<name>A0A9P8PB66_9ASCO</name>
<keyword evidence="2" id="KW-1185">Reference proteome</keyword>
<proteinExistence type="predicted"/>
<evidence type="ECO:0000313" key="2">
    <source>
        <dbReference type="Proteomes" id="UP000769157"/>
    </source>
</evidence>
<accession>A0A9P8PB66</accession>
<evidence type="ECO:0000313" key="1">
    <source>
        <dbReference type="EMBL" id="KAH3668054.1"/>
    </source>
</evidence>
<protein>
    <submittedName>
        <fullName evidence="1">Uncharacterized protein</fullName>
    </submittedName>
</protein>
<reference evidence="1" key="2">
    <citation type="submission" date="2021-01" db="EMBL/GenBank/DDBJ databases">
        <authorList>
            <person name="Schikora-Tamarit M.A."/>
        </authorList>
    </citation>
    <scope>NUCLEOTIDE SEQUENCE</scope>
    <source>
        <strain evidence="1">CBS6075</strain>
    </source>
</reference>
<gene>
    <name evidence="1" type="ORF">OGAPHI_001808</name>
</gene>